<evidence type="ECO:0000313" key="2">
    <source>
        <dbReference type="EMBL" id="GAA0175026.1"/>
    </source>
</evidence>
<dbReference type="Pfam" id="PF22936">
    <property type="entry name" value="Pol_BBD"/>
    <property type="match status" value="1"/>
</dbReference>
<proteinExistence type="predicted"/>
<dbReference type="InterPro" id="IPR054722">
    <property type="entry name" value="PolX-like_BBD"/>
</dbReference>
<dbReference type="AlphaFoldDB" id="A0AAV3RIV6"/>
<protein>
    <recommendedName>
        <fullName evidence="1">Retrovirus-related Pol polyprotein from transposon TNT 1-94-like beta-barrel domain-containing protein</fullName>
    </recommendedName>
</protein>
<gene>
    <name evidence="2" type="ORF">LIER_28285</name>
</gene>
<sequence length="247" mass="27944">MEEDETIATYNSKMKDIANEFFALGETMNNEKLVRKMTFEPIKTGKKKGIALKANCESEEEGDLAETVSLLAKFFNKTMKRFDKKPYTGGNIDGYIFNGHIVVMTWVVVGTVPGTNPNKYRWIHFHCGKRGHITPYCYKIYGRGKMKFSQPKVQWMRKNAIVSHVVFTSLKATAWIRWYFDNECSKHMTGNKSYLSKIEKVKGDFVTFGGGDKGKIVEKGTLSVEGLPALEDVLLVEGLTTNIINVS</sequence>
<evidence type="ECO:0000313" key="3">
    <source>
        <dbReference type="Proteomes" id="UP001454036"/>
    </source>
</evidence>
<dbReference type="Proteomes" id="UP001454036">
    <property type="component" value="Unassembled WGS sequence"/>
</dbReference>
<reference evidence="2 3" key="1">
    <citation type="submission" date="2024-01" db="EMBL/GenBank/DDBJ databases">
        <title>The complete chloroplast genome sequence of Lithospermum erythrorhizon: insights into the phylogenetic relationship among Boraginaceae species and the maternal lineages of purple gromwells.</title>
        <authorList>
            <person name="Okada T."/>
            <person name="Watanabe K."/>
        </authorList>
    </citation>
    <scope>NUCLEOTIDE SEQUENCE [LARGE SCALE GENOMIC DNA]</scope>
</reference>
<name>A0AAV3RIV6_LITER</name>
<keyword evidence="3" id="KW-1185">Reference proteome</keyword>
<accession>A0AAV3RIV6</accession>
<organism evidence="2 3">
    <name type="scientific">Lithospermum erythrorhizon</name>
    <name type="common">Purple gromwell</name>
    <name type="synonym">Lithospermum officinale var. erythrorhizon</name>
    <dbReference type="NCBI Taxonomy" id="34254"/>
    <lineage>
        <taxon>Eukaryota</taxon>
        <taxon>Viridiplantae</taxon>
        <taxon>Streptophyta</taxon>
        <taxon>Embryophyta</taxon>
        <taxon>Tracheophyta</taxon>
        <taxon>Spermatophyta</taxon>
        <taxon>Magnoliopsida</taxon>
        <taxon>eudicotyledons</taxon>
        <taxon>Gunneridae</taxon>
        <taxon>Pentapetalae</taxon>
        <taxon>asterids</taxon>
        <taxon>lamiids</taxon>
        <taxon>Boraginales</taxon>
        <taxon>Boraginaceae</taxon>
        <taxon>Boraginoideae</taxon>
        <taxon>Lithospermeae</taxon>
        <taxon>Lithospermum</taxon>
    </lineage>
</organism>
<dbReference type="EMBL" id="BAABME010009362">
    <property type="protein sequence ID" value="GAA0175026.1"/>
    <property type="molecule type" value="Genomic_DNA"/>
</dbReference>
<comment type="caution">
    <text evidence="2">The sequence shown here is derived from an EMBL/GenBank/DDBJ whole genome shotgun (WGS) entry which is preliminary data.</text>
</comment>
<feature type="domain" description="Retrovirus-related Pol polyprotein from transposon TNT 1-94-like beta-barrel" evidence="1">
    <location>
        <begin position="178"/>
        <end position="246"/>
    </location>
</feature>
<evidence type="ECO:0000259" key="1">
    <source>
        <dbReference type="Pfam" id="PF22936"/>
    </source>
</evidence>